<evidence type="ECO:0000259" key="9">
    <source>
        <dbReference type="PROSITE" id="PS50113"/>
    </source>
</evidence>
<keyword evidence="5" id="KW-0418">Kinase</keyword>
<gene>
    <name evidence="10" type="ORF">HA050_00670</name>
</gene>
<keyword evidence="6" id="KW-0175">Coiled coil</keyword>
<evidence type="ECO:0000256" key="4">
    <source>
        <dbReference type="ARBA" id="ARBA00022679"/>
    </source>
</evidence>
<evidence type="ECO:0000313" key="11">
    <source>
        <dbReference type="Proteomes" id="UP000712570"/>
    </source>
</evidence>
<keyword evidence="7" id="KW-1133">Transmembrane helix</keyword>
<dbReference type="PROSITE" id="PS50112">
    <property type="entry name" value="PAS"/>
    <property type="match status" value="1"/>
</dbReference>
<dbReference type="InterPro" id="IPR000700">
    <property type="entry name" value="PAS-assoc_C"/>
</dbReference>
<feature type="transmembrane region" description="Helical" evidence="7">
    <location>
        <begin position="12"/>
        <end position="29"/>
    </location>
</feature>
<feature type="transmembrane region" description="Helical" evidence="7">
    <location>
        <begin position="87"/>
        <end position="108"/>
    </location>
</feature>
<feature type="domain" description="PAS" evidence="8">
    <location>
        <begin position="411"/>
        <end position="481"/>
    </location>
</feature>
<dbReference type="SMART" id="SM00091">
    <property type="entry name" value="PAS"/>
    <property type="match status" value="2"/>
</dbReference>
<dbReference type="InterPro" id="IPR013656">
    <property type="entry name" value="PAS_4"/>
</dbReference>
<keyword evidence="7" id="KW-0812">Transmembrane</keyword>
<dbReference type="InterPro" id="IPR000014">
    <property type="entry name" value="PAS"/>
</dbReference>
<dbReference type="EC" id="2.7.13.3" evidence="2"/>
<feature type="transmembrane region" description="Helical" evidence="7">
    <location>
        <begin position="49"/>
        <end position="67"/>
    </location>
</feature>
<dbReference type="SUPFAM" id="SSF55785">
    <property type="entry name" value="PYP-like sensor domain (PAS domain)"/>
    <property type="match status" value="2"/>
</dbReference>
<evidence type="ECO:0000313" key="10">
    <source>
        <dbReference type="EMBL" id="NHQ84629.1"/>
    </source>
</evidence>
<dbReference type="Pfam" id="PF08448">
    <property type="entry name" value="PAS_4"/>
    <property type="match status" value="1"/>
</dbReference>
<evidence type="ECO:0000256" key="6">
    <source>
        <dbReference type="SAM" id="Coils"/>
    </source>
</evidence>
<name>A0ABX0KRH1_9NEIS</name>
<dbReference type="RefSeq" id="WP_166820793.1">
    <property type="nucleotide sequence ID" value="NZ_JAAOLX010000001.1"/>
</dbReference>
<keyword evidence="3" id="KW-0597">Phosphoprotein</keyword>
<evidence type="ECO:0000256" key="7">
    <source>
        <dbReference type="SAM" id="Phobius"/>
    </source>
</evidence>
<dbReference type="SMART" id="SM00086">
    <property type="entry name" value="PAC"/>
    <property type="match status" value="2"/>
</dbReference>
<dbReference type="CDD" id="cd00130">
    <property type="entry name" value="PAS"/>
    <property type="match status" value="1"/>
</dbReference>
<dbReference type="EMBL" id="JAAOLX010000001">
    <property type="protein sequence ID" value="NHQ84629.1"/>
    <property type="molecule type" value="Genomic_DNA"/>
</dbReference>
<comment type="catalytic activity">
    <reaction evidence="1">
        <text>ATP + protein L-histidine = ADP + protein N-phospho-L-histidine.</text>
        <dbReference type="EC" id="2.7.13.3"/>
    </reaction>
</comment>
<comment type="caution">
    <text evidence="10">The sequence shown here is derived from an EMBL/GenBank/DDBJ whole genome shotgun (WGS) entry which is preliminary data.</text>
</comment>
<evidence type="ECO:0000256" key="1">
    <source>
        <dbReference type="ARBA" id="ARBA00000085"/>
    </source>
</evidence>
<dbReference type="InterPro" id="IPR052162">
    <property type="entry name" value="Sensor_kinase/Photoreceptor"/>
</dbReference>
<dbReference type="PROSITE" id="PS50113">
    <property type="entry name" value="PAC"/>
    <property type="match status" value="1"/>
</dbReference>
<keyword evidence="7" id="KW-0472">Membrane</keyword>
<sequence length="713" mass="81095">MHRELKLPLTRIFKTVLSYSAMAVLGMLLSSKMIEMLLARSSEPEPLSLLKDSLMILACILLLRLVWQQLLHRDVPRNNLSGYGKKLGRLFSVLATFILIFSAASIIYRVNTAEEIHAARMQAIVDLKIRQISDWLKERESDAELLQTSDIYAELYQHWHTDPGKKTLLLQRLEQFNKIKGFRASSLLDPEGNLLWSSSQLPPHPALQITLQQAIRTQKIQRFGPYLNTLAQPSLDFIAPLNTKDGAAPFIILHSNPANWLFPALENQPVPSQTSDTVLFRQEGDQILFLNQPRFSKAPPLTTRISISKPLLTSRFLSNKSPFNAMLRGRDYRNEKVMGIGRAVPDTDWYLICKMDQSEIYDEIIKDAIWISLAGLLALFMARASYVMLRQQEQLVLAANTRQLQNERLQAVKLFSNIADNSEDAIFAKDMQGRYILINRAASRFVAQSVSDLLGKSDYDIFPPEQAEMLVKTGRIAIENGIVLTQEETLDLPDGQHVFLATKGPLYDEKGKIIGLFGVSRDITERKQAEIVLRESEERFRAIVEQSLAGIYIIHRHRLNYVNPGFARIFAWDDADTLINMGDIGHLISAEDQERVHQLIRLAESGEISDVHFYFTGVRQDHELIDIEFYGRKVDNKGHPALIGLILDITERKSVEQTLTQQSEELRQRNAELERFNAAMVDRELDMIELKRQIKALSHNTTISSDDLSGTTP</sequence>
<dbReference type="InterPro" id="IPR035965">
    <property type="entry name" value="PAS-like_dom_sf"/>
</dbReference>
<dbReference type="InterPro" id="IPR001610">
    <property type="entry name" value="PAC"/>
</dbReference>
<evidence type="ECO:0000256" key="3">
    <source>
        <dbReference type="ARBA" id="ARBA00022553"/>
    </source>
</evidence>
<proteinExistence type="predicted"/>
<evidence type="ECO:0000256" key="5">
    <source>
        <dbReference type="ARBA" id="ARBA00022777"/>
    </source>
</evidence>
<protein>
    <recommendedName>
        <fullName evidence="2">histidine kinase</fullName>
        <ecNumber evidence="2">2.7.13.3</ecNumber>
    </recommendedName>
</protein>
<feature type="coiled-coil region" evidence="6">
    <location>
        <begin position="652"/>
        <end position="679"/>
    </location>
</feature>
<reference evidence="10 11" key="1">
    <citation type="submission" date="2020-03" db="EMBL/GenBank/DDBJ databases">
        <title>Draft genome sequence of environmentally isolated violet-colored cultures.</title>
        <authorList>
            <person name="Wilson H.S."/>
        </authorList>
    </citation>
    <scope>NUCLEOTIDE SEQUENCE [LARGE SCALE GENOMIC DNA]</scope>
    <source>
        <strain evidence="10 11">HSC-16F04</strain>
    </source>
</reference>
<keyword evidence="11" id="KW-1185">Reference proteome</keyword>
<evidence type="ECO:0000256" key="2">
    <source>
        <dbReference type="ARBA" id="ARBA00012438"/>
    </source>
</evidence>
<feature type="domain" description="PAC" evidence="9">
    <location>
        <begin position="484"/>
        <end position="535"/>
    </location>
</feature>
<dbReference type="Gene3D" id="3.30.450.20">
    <property type="entry name" value="PAS domain"/>
    <property type="match status" value="2"/>
</dbReference>
<dbReference type="PANTHER" id="PTHR43304">
    <property type="entry name" value="PHYTOCHROME-LIKE PROTEIN CPH1"/>
    <property type="match status" value="1"/>
</dbReference>
<keyword evidence="4" id="KW-0808">Transferase</keyword>
<dbReference type="Proteomes" id="UP000712570">
    <property type="component" value="Unassembled WGS sequence"/>
</dbReference>
<dbReference type="NCBIfam" id="TIGR00229">
    <property type="entry name" value="sensory_box"/>
    <property type="match status" value="2"/>
</dbReference>
<organism evidence="10 11">
    <name type="scientific">Iodobacter violaceini</name>
    <dbReference type="NCBI Taxonomy" id="3044271"/>
    <lineage>
        <taxon>Bacteria</taxon>
        <taxon>Pseudomonadati</taxon>
        <taxon>Pseudomonadota</taxon>
        <taxon>Betaproteobacteria</taxon>
        <taxon>Neisseriales</taxon>
        <taxon>Chitinibacteraceae</taxon>
        <taxon>Iodobacter</taxon>
    </lineage>
</organism>
<dbReference type="PANTHER" id="PTHR43304:SF1">
    <property type="entry name" value="PAC DOMAIN-CONTAINING PROTEIN"/>
    <property type="match status" value="1"/>
</dbReference>
<evidence type="ECO:0000259" key="8">
    <source>
        <dbReference type="PROSITE" id="PS50112"/>
    </source>
</evidence>
<dbReference type="Pfam" id="PF13188">
    <property type="entry name" value="PAS_8"/>
    <property type="match status" value="1"/>
</dbReference>
<accession>A0ABX0KRH1</accession>